<protein>
    <submittedName>
        <fullName evidence="1">Uncharacterized protein</fullName>
    </submittedName>
</protein>
<comment type="caution">
    <text evidence="1">The sequence shown here is derived from an EMBL/GenBank/DDBJ whole genome shotgun (WGS) entry which is preliminary data.</text>
</comment>
<evidence type="ECO:0000313" key="1">
    <source>
        <dbReference type="EMBL" id="KAJ7217102.1"/>
    </source>
</evidence>
<reference evidence="1" key="1">
    <citation type="submission" date="2023-03" db="EMBL/GenBank/DDBJ databases">
        <title>Massive genome expansion in bonnet fungi (Mycena s.s.) driven by repeated elements and novel gene families across ecological guilds.</title>
        <authorList>
            <consortium name="Lawrence Berkeley National Laboratory"/>
            <person name="Harder C.B."/>
            <person name="Miyauchi S."/>
            <person name="Viragh M."/>
            <person name="Kuo A."/>
            <person name="Thoen E."/>
            <person name="Andreopoulos B."/>
            <person name="Lu D."/>
            <person name="Skrede I."/>
            <person name="Drula E."/>
            <person name="Henrissat B."/>
            <person name="Morin E."/>
            <person name="Kohler A."/>
            <person name="Barry K."/>
            <person name="LaButti K."/>
            <person name="Morin E."/>
            <person name="Salamov A."/>
            <person name="Lipzen A."/>
            <person name="Mereny Z."/>
            <person name="Hegedus B."/>
            <person name="Baldrian P."/>
            <person name="Stursova M."/>
            <person name="Weitz H."/>
            <person name="Taylor A."/>
            <person name="Grigoriev I.V."/>
            <person name="Nagy L.G."/>
            <person name="Martin F."/>
            <person name="Kauserud H."/>
        </authorList>
    </citation>
    <scope>NUCLEOTIDE SEQUENCE</scope>
    <source>
        <strain evidence="1">9144</strain>
    </source>
</reference>
<evidence type="ECO:0000313" key="2">
    <source>
        <dbReference type="Proteomes" id="UP001219525"/>
    </source>
</evidence>
<accession>A0AAD6YH67</accession>
<gene>
    <name evidence="1" type="ORF">GGX14DRAFT_561619</name>
</gene>
<dbReference type="AlphaFoldDB" id="A0AAD6YH67"/>
<name>A0AAD6YH67_9AGAR</name>
<dbReference type="EMBL" id="JARJCW010000014">
    <property type="protein sequence ID" value="KAJ7217102.1"/>
    <property type="molecule type" value="Genomic_DNA"/>
</dbReference>
<proteinExistence type="predicted"/>
<keyword evidence="2" id="KW-1185">Reference proteome</keyword>
<organism evidence="1 2">
    <name type="scientific">Mycena pura</name>
    <dbReference type="NCBI Taxonomy" id="153505"/>
    <lineage>
        <taxon>Eukaryota</taxon>
        <taxon>Fungi</taxon>
        <taxon>Dikarya</taxon>
        <taxon>Basidiomycota</taxon>
        <taxon>Agaricomycotina</taxon>
        <taxon>Agaricomycetes</taxon>
        <taxon>Agaricomycetidae</taxon>
        <taxon>Agaricales</taxon>
        <taxon>Marasmiineae</taxon>
        <taxon>Mycenaceae</taxon>
        <taxon>Mycena</taxon>
    </lineage>
</organism>
<dbReference type="Proteomes" id="UP001219525">
    <property type="component" value="Unassembled WGS sequence"/>
</dbReference>
<sequence>MPAVTSVSVCASVPLDVEAHRITTFGDSFVRFWNARQLARPAVIILVDGHRCRRRAPACHAKAPFRLYHGILPTFDPGRIHPCLPSSLFHIRVIRGRLAPHEIMIRLAGSSLPSDWRLLERGRRARWNAAPSSSHDGALIRTQQSLPFTQWRPPPLDGALCIRALYDSVRDGAPPPLRDGAFLLKVRGTHPPRDSALLLRERQYQLRRCSSSRDGALLGAQRNGVPPFSCARARTSCATMPSSSSATALTLLSTAVPSSSSSATALTLLSKAVPPLDDLHKALLPFAQR</sequence>